<evidence type="ECO:0000313" key="2">
    <source>
        <dbReference type="EMBL" id="MCI13341.1"/>
    </source>
</evidence>
<sequence>VLYAWRNSKLIEDAESLSPAHGAEGAARGANQQ</sequence>
<dbReference type="AlphaFoldDB" id="A0A392PML5"/>
<comment type="caution">
    <text evidence="2">The sequence shown here is derived from an EMBL/GenBank/DDBJ whole genome shotgun (WGS) entry which is preliminary data.</text>
</comment>
<proteinExistence type="predicted"/>
<keyword evidence="3" id="KW-1185">Reference proteome</keyword>
<dbReference type="Proteomes" id="UP000265520">
    <property type="component" value="Unassembled WGS sequence"/>
</dbReference>
<dbReference type="EMBL" id="LXQA010087903">
    <property type="protein sequence ID" value="MCI13341.1"/>
    <property type="molecule type" value="Genomic_DNA"/>
</dbReference>
<protein>
    <submittedName>
        <fullName evidence="2">Uncharacterized protein</fullName>
    </submittedName>
</protein>
<organism evidence="2 3">
    <name type="scientific">Trifolium medium</name>
    <dbReference type="NCBI Taxonomy" id="97028"/>
    <lineage>
        <taxon>Eukaryota</taxon>
        <taxon>Viridiplantae</taxon>
        <taxon>Streptophyta</taxon>
        <taxon>Embryophyta</taxon>
        <taxon>Tracheophyta</taxon>
        <taxon>Spermatophyta</taxon>
        <taxon>Magnoliopsida</taxon>
        <taxon>eudicotyledons</taxon>
        <taxon>Gunneridae</taxon>
        <taxon>Pentapetalae</taxon>
        <taxon>rosids</taxon>
        <taxon>fabids</taxon>
        <taxon>Fabales</taxon>
        <taxon>Fabaceae</taxon>
        <taxon>Papilionoideae</taxon>
        <taxon>50 kb inversion clade</taxon>
        <taxon>NPAAA clade</taxon>
        <taxon>Hologalegina</taxon>
        <taxon>IRL clade</taxon>
        <taxon>Trifolieae</taxon>
        <taxon>Trifolium</taxon>
    </lineage>
</organism>
<feature type="non-terminal residue" evidence="2">
    <location>
        <position position="1"/>
    </location>
</feature>
<evidence type="ECO:0000313" key="3">
    <source>
        <dbReference type="Proteomes" id="UP000265520"/>
    </source>
</evidence>
<reference evidence="2 3" key="1">
    <citation type="journal article" date="2018" name="Front. Plant Sci.">
        <title>Red Clover (Trifolium pratense) and Zigzag Clover (T. medium) - A Picture of Genomic Similarities and Differences.</title>
        <authorList>
            <person name="Dluhosova J."/>
            <person name="Istvanek J."/>
            <person name="Nedelnik J."/>
            <person name="Repkova J."/>
        </authorList>
    </citation>
    <scope>NUCLEOTIDE SEQUENCE [LARGE SCALE GENOMIC DNA]</scope>
    <source>
        <strain evidence="3">cv. 10/8</strain>
        <tissue evidence="2">Leaf</tissue>
    </source>
</reference>
<accession>A0A392PML5</accession>
<name>A0A392PML5_9FABA</name>
<evidence type="ECO:0000256" key="1">
    <source>
        <dbReference type="SAM" id="MobiDB-lite"/>
    </source>
</evidence>
<feature type="region of interest" description="Disordered" evidence="1">
    <location>
        <begin position="14"/>
        <end position="33"/>
    </location>
</feature>